<feature type="transmembrane region" description="Helical" evidence="7">
    <location>
        <begin position="1683"/>
        <end position="1705"/>
    </location>
</feature>
<dbReference type="FunFam" id="1.10.287.70:FF:000017">
    <property type="entry name" value="ryanodine receptor isoform X2"/>
    <property type="match status" value="1"/>
</dbReference>
<dbReference type="FunFam" id="1.10.238.10:FF:000132">
    <property type="entry name" value="Ryanodine receptor 44F"/>
    <property type="match status" value="1"/>
</dbReference>
<evidence type="ECO:0000256" key="3">
    <source>
        <dbReference type="ARBA" id="ARBA00022837"/>
    </source>
</evidence>
<proteinExistence type="predicted"/>
<evidence type="ECO:0000256" key="5">
    <source>
        <dbReference type="ARBA" id="ARBA00023136"/>
    </source>
</evidence>
<feature type="transmembrane region" description="Helical" evidence="7">
    <location>
        <begin position="1601"/>
        <end position="1619"/>
    </location>
</feature>
<accession>A0A1B0D1T0</accession>
<dbReference type="GO" id="GO:0030018">
    <property type="term" value="C:Z disc"/>
    <property type="evidence" value="ECO:0007669"/>
    <property type="project" value="TreeGrafter"/>
</dbReference>
<feature type="region of interest" description="Disordered" evidence="6">
    <location>
        <begin position="1486"/>
        <end position="1527"/>
    </location>
</feature>
<dbReference type="Pfam" id="PF13499">
    <property type="entry name" value="EF-hand_7"/>
    <property type="match status" value="1"/>
</dbReference>
<dbReference type="PANTHER" id="PTHR46399:SF8">
    <property type="entry name" value="B30.2_SPRY DOMAIN-CONTAINING PROTEIN"/>
    <property type="match status" value="1"/>
</dbReference>
<dbReference type="GO" id="GO:0006941">
    <property type="term" value="P:striated muscle contraction"/>
    <property type="evidence" value="ECO:0007669"/>
    <property type="project" value="TreeGrafter"/>
</dbReference>
<keyword evidence="4 7" id="KW-1133">Transmembrane helix</keyword>
<evidence type="ECO:0000313" key="9">
    <source>
        <dbReference type="Proteomes" id="UP000092462"/>
    </source>
</evidence>
<dbReference type="Gene3D" id="1.10.490.160">
    <property type="match status" value="1"/>
</dbReference>
<dbReference type="Pfam" id="PF02026">
    <property type="entry name" value="RyR"/>
    <property type="match status" value="2"/>
</dbReference>
<keyword evidence="5 7" id="KW-0472">Membrane</keyword>
<keyword evidence="3" id="KW-0106">Calcium</keyword>
<dbReference type="VEuPathDB" id="VectorBase:PPAI001303"/>
<dbReference type="PROSITE" id="PS00018">
    <property type="entry name" value="EF_HAND_1"/>
    <property type="match status" value="1"/>
</dbReference>
<dbReference type="SUPFAM" id="SSF47473">
    <property type="entry name" value="EF-hand"/>
    <property type="match status" value="1"/>
</dbReference>
<dbReference type="InterPro" id="IPR015925">
    <property type="entry name" value="Ryanodine_IP3_receptor"/>
</dbReference>
<keyword evidence="9" id="KW-1185">Reference proteome</keyword>
<dbReference type="GO" id="GO:0014808">
    <property type="term" value="P:release of sequestered calcium ion into cytosol by sarcoplasmic reticulum"/>
    <property type="evidence" value="ECO:0007669"/>
    <property type="project" value="TreeGrafter"/>
</dbReference>
<organism evidence="8 9">
    <name type="scientific">Phlebotomus papatasi</name>
    <name type="common">Sandfly</name>
    <dbReference type="NCBI Taxonomy" id="29031"/>
    <lineage>
        <taxon>Eukaryota</taxon>
        <taxon>Metazoa</taxon>
        <taxon>Ecdysozoa</taxon>
        <taxon>Arthropoda</taxon>
        <taxon>Hexapoda</taxon>
        <taxon>Insecta</taxon>
        <taxon>Pterygota</taxon>
        <taxon>Neoptera</taxon>
        <taxon>Endopterygota</taxon>
        <taxon>Diptera</taxon>
        <taxon>Nematocera</taxon>
        <taxon>Psychodoidea</taxon>
        <taxon>Psychodidae</taxon>
        <taxon>Phlebotomus</taxon>
        <taxon>Phlebotomus</taxon>
    </lineage>
</organism>
<dbReference type="InterPro" id="IPR003032">
    <property type="entry name" value="Ryanodine_rcpt"/>
</dbReference>
<feature type="transmembrane region" description="Helical" evidence="7">
    <location>
        <begin position="1407"/>
        <end position="1427"/>
    </location>
</feature>
<dbReference type="GO" id="GO:0006874">
    <property type="term" value="P:intracellular calcium ion homeostasis"/>
    <property type="evidence" value="ECO:0007669"/>
    <property type="project" value="InterPro"/>
</dbReference>
<evidence type="ECO:0000313" key="8">
    <source>
        <dbReference type="EnsemblMetazoa" id="PPAI001303-PA"/>
    </source>
</evidence>
<dbReference type="GO" id="GO:0005219">
    <property type="term" value="F:ryanodine-sensitive calcium-release channel activity"/>
    <property type="evidence" value="ECO:0007669"/>
    <property type="project" value="InterPro"/>
</dbReference>
<dbReference type="VEuPathDB" id="VectorBase:PPAPM1_000774"/>
<evidence type="ECO:0000256" key="2">
    <source>
        <dbReference type="ARBA" id="ARBA00022692"/>
    </source>
</evidence>
<dbReference type="GO" id="GO:0005790">
    <property type="term" value="C:smooth endoplasmic reticulum"/>
    <property type="evidence" value="ECO:0007669"/>
    <property type="project" value="TreeGrafter"/>
</dbReference>
<keyword evidence="2 7" id="KW-0812">Transmembrane</keyword>
<dbReference type="InterPro" id="IPR009460">
    <property type="entry name" value="Ryanrecept_TM4-6"/>
</dbReference>
<dbReference type="GO" id="GO:0034704">
    <property type="term" value="C:calcium channel complex"/>
    <property type="evidence" value="ECO:0007669"/>
    <property type="project" value="TreeGrafter"/>
</dbReference>
<feature type="compositionally biased region" description="Acidic residues" evidence="6">
    <location>
        <begin position="901"/>
        <end position="917"/>
    </location>
</feature>
<dbReference type="InterPro" id="IPR002048">
    <property type="entry name" value="EF_hand_dom"/>
</dbReference>
<dbReference type="Gene3D" id="1.10.238.10">
    <property type="entry name" value="EF-hand"/>
    <property type="match status" value="1"/>
</dbReference>
<evidence type="ECO:0000256" key="1">
    <source>
        <dbReference type="ARBA" id="ARBA00004141"/>
    </source>
</evidence>
<dbReference type="GO" id="GO:0033017">
    <property type="term" value="C:sarcoplasmic reticulum membrane"/>
    <property type="evidence" value="ECO:0007669"/>
    <property type="project" value="TreeGrafter"/>
</dbReference>
<dbReference type="PROSITE" id="PS50222">
    <property type="entry name" value="EF_HAND_2"/>
    <property type="match status" value="1"/>
</dbReference>
<dbReference type="EnsemblMetazoa" id="PPAI001303-RA">
    <property type="protein sequence ID" value="PPAI001303-PA"/>
    <property type="gene ID" value="PPAI001303"/>
</dbReference>
<evidence type="ECO:0000256" key="4">
    <source>
        <dbReference type="ARBA" id="ARBA00022989"/>
    </source>
</evidence>
<dbReference type="GO" id="GO:0042383">
    <property type="term" value="C:sarcolemma"/>
    <property type="evidence" value="ECO:0007669"/>
    <property type="project" value="TreeGrafter"/>
</dbReference>
<dbReference type="Proteomes" id="UP000092462">
    <property type="component" value="Unassembled WGS sequence"/>
</dbReference>
<feature type="compositionally biased region" description="Low complexity" evidence="6">
    <location>
        <begin position="1489"/>
        <end position="1501"/>
    </location>
</feature>
<dbReference type="InterPro" id="IPR005821">
    <property type="entry name" value="Ion_trans_dom"/>
</dbReference>
<dbReference type="PANTHER" id="PTHR46399">
    <property type="entry name" value="B30.2/SPRY DOMAIN-CONTAINING PROTEIN"/>
    <property type="match status" value="1"/>
</dbReference>
<dbReference type="Pfam" id="PF08454">
    <property type="entry name" value="RIH_assoc"/>
    <property type="match status" value="1"/>
</dbReference>
<dbReference type="InterPro" id="IPR013662">
    <property type="entry name" value="RIH_assoc-dom"/>
</dbReference>
<comment type="subcellular location">
    <subcellularLocation>
        <location evidence="1">Membrane</location>
        <topology evidence="1">Multi-pass membrane protein</topology>
    </subcellularLocation>
</comment>
<dbReference type="Pfam" id="PF00520">
    <property type="entry name" value="Ion_trans"/>
    <property type="match status" value="1"/>
</dbReference>
<name>A0A1B0D1T0_PHLPP</name>
<feature type="region of interest" description="Disordered" evidence="6">
    <location>
        <begin position="837"/>
        <end position="865"/>
    </location>
</feature>
<dbReference type="InterPro" id="IPR011992">
    <property type="entry name" value="EF-hand-dom_pair"/>
</dbReference>
<protein>
    <submittedName>
        <fullName evidence="8">Uncharacterized protein</fullName>
    </submittedName>
</protein>
<feature type="region of interest" description="Disordered" evidence="6">
    <location>
        <begin position="898"/>
        <end position="921"/>
    </location>
</feature>
<evidence type="ECO:0000256" key="6">
    <source>
        <dbReference type="SAM" id="MobiDB-lite"/>
    </source>
</evidence>
<dbReference type="EMBL" id="AJVK01022305">
    <property type="status" value="NOT_ANNOTATED_CDS"/>
    <property type="molecule type" value="Genomic_DNA"/>
</dbReference>
<dbReference type="Gene3D" id="1.10.287.70">
    <property type="match status" value="1"/>
</dbReference>
<feature type="transmembrane region" description="Helical" evidence="7">
    <location>
        <begin position="1948"/>
        <end position="1971"/>
    </location>
</feature>
<sequence length="2076" mass="235021">MQPSMLLKLLRKLTVDVSRLSEYTTVALRLLTLHYDRCAKYYGSSGGQGAYGSSSDEEKRLTMLLFSNIFDSLSNMDYDPELFGKALPCLIAIGCALPPDYSLSKNADEDFYGKPSSAAAPDQPQYNPQPINTSAVVLDNDLNSIVQKFSEHYHDAWASRKLEAGWSFGEQWSDSQKFHPRLKPYNMLSDYERERYKEPVREALKALLALGWSVEHAEGDVPLSHRGSTRRTSKPNLTIKEFQTDSSSPFNYNPQPIDMTNLTLSREMQNMAERIAENSHDIWAKKKREELNTCGGAIHPQLVPYDLLTDKEKRKDRERSQEFLKYMQYQGYKLHKPSRGISADGEQAGGGPAIELRFAYSLLEKLIQYLDRATINMKLLKPSTTFTSLKEKEMVAALFCKLASLLRYRLAAFGPDVRITVRCLQVLVKGIDAKSLVKNCPEFIRTSMLTFFNNTADDLGQTIFNLQDGKYSHLRGTHLKTSTSLAYVNTVILPVLTAMFDHLAGCEYGSDLLLDEIQVASYKILSSLYTLGIDASLTHDRKYLKTEIERHKPSLGSCLGAFSSTFPVAFLEPHLNKHNQFSLLNRIADHSLEAQDIMAKMENSMPTLEAILQEVDQFVESDKTYNDAQHIIDVILPLLCSYLPFWWAQGPDNITPTTGNHVTMVTADHMNQLLKNVLKMIKKNIGNDNAQWMTRIAAYTQQIIINSSEELLIDPFLPLAERVRKRTDNMFHKEESLRGFIKSATDDTSQVEAQIQEDWQLLVRDIYSFYPLLIKYVDLQRNHWLKNNIPEAEELYNHVAEIFNIWSKSQYFLKEEQNFISANEIDNMALIMPTATRRTQQSFEDAEKAKKDAEEEESKPDPLTQLVTTFCRGAMTERSGALQEDALYMSYAQIAAKSCGEEEEEGGEEEGGGEEGESSGASIHVSRKMLSLCEQEMEKQKLLFHQARLSNRGVAEMVLLHISASKGVPSDMVMKTLELGIAILRGNTTTVNVVICTVDYLLRLQESIMDFYWHYSSKEIIDPAGKANFFKAIGVASQVFNTLTEVIQGPCTLNQQALAHSRLWDAVGGFLFLFSHMQDKLSKHSSQVDLLKELLNLQKDMITMMLSMLEGNVVNGTIGKQMVDTLVESASNVELILKYFDMFLKLKDLTSTPSFQEIDPNGDGWINPKDFQDKMEQQKSYTPEEIEFLLACCERNHDGKIDYIDFVDRFHDPAKEIGFNLAVLLTNLSEHMPNEPRLARFLETAGSVLNYFEAFLGRIEIMGSSKRIERVYFEIKESNIEQWEKPQIKESKRAFFYSIVTEGGDKEKLEAFVNFCEDAIFEMTHASALMATDEGGGNVRREASFSTYISEEEEEKAAKDPIKRTVQGVKDGFWFILHLFSVSNIKHQIAVAQTKSVPELFIGFFKMIFYAFYYSGLGVTLIIKYFLNILMSLMRGSGTEEIEAPPEPEASGLMRALPALPQEEPPGTVQAFGLDISKEENGQYKLAPHESPAASPSSSMEETGESSPEDAAAAGEHGPEEGQEPPITLVDLLGGEAAKRAAQERSEAQKLQEAAMATIEAETKKSSAEPKEPAAVTQIDFSQYTHKIVSFLARNFYNLKYVALVLAFCINFMLLFYKVTTFGEDEGGSGEGELDLGFGSGGSGSGLGAILEGSANGEGEEGEEEDPLESVHVDEDFYYMEHVLRIAALLHSTVSLAMLIAYYHLKVPLAIFKREKEIARRLEFDGLFIAEQPEDDDIKSHWDKLVISAKSFPVNYWDKFVKKKVRQKYSETYDFESISNLLGMEKSAFTTQETEGGGLVHYIVNIDWRYQIWKAGVTITDNAFLYSLWYFTFSIFGNFNNFFFAAHLLDVAVGFKTLRTILQSVTHNGKQLVLTVMLLTIIVYIYTVIAFNFFRKFYVQEEDEEVDKKCHDMLTCFVFHLYKGVRAGGGIGDEIGDPDGDDYEVYRIIFDITFFFFVIVILLAIIQGLIIDAFGELRDQLESVKEDMESNCFICGIGKDYFDKVPHGFDTHVQQEHNLANYMFFLMHLINKPDTEYTGQETYVWNMYQQRCWDFFPVGDCFRKQYEEELGGGSGG</sequence>
<dbReference type="EMBL" id="AJVK01022304">
    <property type="status" value="NOT_ANNOTATED_CDS"/>
    <property type="molecule type" value="Genomic_DNA"/>
</dbReference>
<dbReference type="GO" id="GO:0005509">
    <property type="term" value="F:calcium ion binding"/>
    <property type="evidence" value="ECO:0007669"/>
    <property type="project" value="InterPro"/>
</dbReference>
<dbReference type="Pfam" id="PF06459">
    <property type="entry name" value="RR_TM4-6"/>
    <property type="match status" value="1"/>
</dbReference>
<evidence type="ECO:0000256" key="7">
    <source>
        <dbReference type="SAM" id="Phobius"/>
    </source>
</evidence>
<reference evidence="8" key="1">
    <citation type="submission" date="2022-08" db="UniProtKB">
        <authorList>
            <consortium name="EnsemblMetazoa"/>
        </authorList>
    </citation>
    <scope>IDENTIFICATION</scope>
    <source>
        <strain evidence="8">Israel</strain>
    </source>
</reference>
<dbReference type="InterPro" id="IPR018247">
    <property type="entry name" value="EF_Hand_1_Ca_BS"/>
</dbReference>
<feature type="transmembrane region" description="Helical" evidence="7">
    <location>
        <begin position="1872"/>
        <end position="1894"/>
    </location>
</feature>